<proteinExistence type="inferred from homology"/>
<evidence type="ECO:0000313" key="3">
    <source>
        <dbReference type="EMBL" id="OEL19015.1"/>
    </source>
</evidence>
<feature type="region of interest" description="Disordered" evidence="2">
    <location>
        <begin position="209"/>
        <end position="251"/>
    </location>
</feature>
<comment type="subcellular location">
    <subcellularLocation>
        <location evidence="1">Nucleus</location>
    </subcellularLocation>
</comment>
<organism evidence="3 4">
    <name type="scientific">Dichanthelium oligosanthes</name>
    <dbReference type="NCBI Taxonomy" id="888268"/>
    <lineage>
        <taxon>Eukaryota</taxon>
        <taxon>Viridiplantae</taxon>
        <taxon>Streptophyta</taxon>
        <taxon>Embryophyta</taxon>
        <taxon>Tracheophyta</taxon>
        <taxon>Spermatophyta</taxon>
        <taxon>Magnoliopsida</taxon>
        <taxon>Liliopsida</taxon>
        <taxon>Poales</taxon>
        <taxon>Poaceae</taxon>
        <taxon>PACMAD clade</taxon>
        <taxon>Panicoideae</taxon>
        <taxon>Panicodae</taxon>
        <taxon>Paniceae</taxon>
        <taxon>Dichantheliinae</taxon>
        <taxon>Dichanthelium</taxon>
    </lineage>
</organism>
<dbReference type="Proteomes" id="UP000095767">
    <property type="component" value="Unassembled WGS sequence"/>
</dbReference>
<keyword evidence="1" id="KW-0863">Zinc-finger</keyword>
<dbReference type="GO" id="GO:0006355">
    <property type="term" value="P:regulation of DNA-templated transcription"/>
    <property type="evidence" value="ECO:0007669"/>
    <property type="project" value="UniProtKB-UniRule"/>
</dbReference>
<dbReference type="InterPro" id="IPR031052">
    <property type="entry name" value="FHY3/FAR1"/>
</dbReference>
<keyword evidence="1" id="KW-0479">Metal-binding</keyword>
<dbReference type="PANTHER" id="PTHR31669:SF307">
    <property type="entry name" value="PROTEIN FAR1-RELATED SEQUENCE"/>
    <property type="match status" value="1"/>
</dbReference>
<reference evidence="3 4" key="1">
    <citation type="submission" date="2016-09" db="EMBL/GenBank/DDBJ databases">
        <title>The draft genome of Dichanthelium oligosanthes: A C3 panicoid grass species.</title>
        <authorList>
            <person name="Studer A.J."/>
            <person name="Schnable J.C."/>
            <person name="Brutnell T.P."/>
        </authorList>
    </citation>
    <scope>NUCLEOTIDE SEQUENCE [LARGE SCALE GENOMIC DNA]</scope>
    <source>
        <strain evidence="4">cv. Kellogg 1175</strain>
        <tissue evidence="3">Leaf</tissue>
    </source>
</reference>
<evidence type="ECO:0000256" key="2">
    <source>
        <dbReference type="SAM" id="MobiDB-lite"/>
    </source>
</evidence>
<keyword evidence="4" id="KW-1185">Reference proteome</keyword>
<keyword evidence="1" id="KW-0862">Zinc</keyword>
<dbReference type="EMBL" id="LWDX02054828">
    <property type="protein sequence ID" value="OEL19015.1"/>
    <property type="molecule type" value="Genomic_DNA"/>
</dbReference>
<evidence type="ECO:0000313" key="4">
    <source>
        <dbReference type="Proteomes" id="UP000095767"/>
    </source>
</evidence>
<sequence length="251" mass="28434">MEVAIQEVLPDATHKWCKVHVLGKENEFIGPICSKKSGFKDDFQKISDSMLTVREFESAWQHLLDKYNLHGNAFLSQIYDPRHKWAKPYFKGKFCAKQTSMQRNECANHMFKGYVPLDRSINMFVLHYNKLQSDLDSMESFEANRSRKSGSYVVDEKERGKAYLPRHIRSDQAFEVGLACLVQLKQELSELKQVKDVSVLSKQCDHSAAQGSDVQGMSAAATSAGLEMENSTEAPDPKCKIVQHTQAKGPQ</sequence>
<dbReference type="GO" id="GO:0005634">
    <property type="term" value="C:nucleus"/>
    <property type="evidence" value="ECO:0007669"/>
    <property type="project" value="UniProtKB-SubCell"/>
</dbReference>
<dbReference type="STRING" id="888268.A0A1E5V1X6"/>
<dbReference type="AlphaFoldDB" id="A0A1E5V1X6"/>
<dbReference type="OrthoDB" id="682414at2759"/>
<dbReference type="PANTHER" id="PTHR31669">
    <property type="entry name" value="PROTEIN FAR1-RELATED SEQUENCE 10-RELATED"/>
    <property type="match status" value="1"/>
</dbReference>
<comment type="similarity">
    <text evidence="1">Belongs to the FHY3/FAR1 family.</text>
</comment>
<evidence type="ECO:0000256" key="1">
    <source>
        <dbReference type="RuleBase" id="RU367018"/>
    </source>
</evidence>
<comment type="caution">
    <text evidence="3">The sequence shown here is derived from an EMBL/GenBank/DDBJ whole genome shotgun (WGS) entry which is preliminary data.</text>
</comment>
<dbReference type="GO" id="GO:0008270">
    <property type="term" value="F:zinc ion binding"/>
    <property type="evidence" value="ECO:0007669"/>
    <property type="project" value="UniProtKB-UniRule"/>
</dbReference>
<protein>
    <recommendedName>
        <fullName evidence="1">Protein FAR1-RELATED SEQUENCE</fullName>
    </recommendedName>
</protein>
<gene>
    <name evidence="3" type="ORF">BAE44_0019964</name>
</gene>
<name>A0A1E5V1X6_9POAL</name>
<comment type="function">
    <text evidence="1">Putative transcription activator involved in regulating light control of development.</text>
</comment>
<accession>A0A1E5V1X6</accession>
<keyword evidence="1" id="KW-0539">Nucleus</keyword>